<accession>A0ABU5YQ58</accession>
<evidence type="ECO:0000256" key="1">
    <source>
        <dbReference type="ARBA" id="ARBA00022485"/>
    </source>
</evidence>
<name>A0ABU5YQ58_9MYCO</name>
<evidence type="ECO:0000256" key="2">
    <source>
        <dbReference type="ARBA" id="ARBA00022723"/>
    </source>
</evidence>
<evidence type="ECO:0000313" key="10">
    <source>
        <dbReference type="Proteomes" id="UP001299046"/>
    </source>
</evidence>
<evidence type="ECO:0000256" key="6">
    <source>
        <dbReference type="ARBA" id="ARBA00023014"/>
    </source>
</evidence>
<feature type="domain" description="Uracil-DNA glycosylase-like" evidence="8">
    <location>
        <begin position="39"/>
        <end position="199"/>
    </location>
</feature>
<keyword evidence="3" id="KW-0227">DNA damage</keyword>
<dbReference type="Gene3D" id="3.40.470.10">
    <property type="entry name" value="Uracil-DNA glycosylase-like domain"/>
    <property type="match status" value="1"/>
</dbReference>
<dbReference type="PANTHER" id="PTHR33693:SF3">
    <property type="entry name" value="TYPE-5 URACIL-DNA GLYCOSYLASE"/>
    <property type="match status" value="1"/>
</dbReference>
<keyword evidence="4" id="KW-0378">Hydrolase</keyword>
<dbReference type="Pfam" id="PF03167">
    <property type="entry name" value="UDG"/>
    <property type="match status" value="1"/>
</dbReference>
<organism evidence="9 10">
    <name type="scientific">[Mycobacterium] zoologicum</name>
    <dbReference type="NCBI Taxonomy" id="2872311"/>
    <lineage>
        <taxon>Bacteria</taxon>
        <taxon>Bacillati</taxon>
        <taxon>Actinomycetota</taxon>
        <taxon>Actinomycetes</taxon>
        <taxon>Mycobacteriales</taxon>
        <taxon>Mycobacteriaceae</taxon>
        <taxon>Mycolicibacter</taxon>
    </lineage>
</organism>
<evidence type="ECO:0000256" key="3">
    <source>
        <dbReference type="ARBA" id="ARBA00022763"/>
    </source>
</evidence>
<evidence type="ECO:0000256" key="7">
    <source>
        <dbReference type="ARBA" id="ARBA00023204"/>
    </source>
</evidence>
<dbReference type="PANTHER" id="PTHR33693">
    <property type="entry name" value="TYPE-5 URACIL-DNA GLYCOSYLASE"/>
    <property type="match status" value="1"/>
</dbReference>
<evidence type="ECO:0000256" key="4">
    <source>
        <dbReference type="ARBA" id="ARBA00022801"/>
    </source>
</evidence>
<dbReference type="SUPFAM" id="SSF52141">
    <property type="entry name" value="Uracil-DNA glycosylase-like"/>
    <property type="match status" value="1"/>
</dbReference>
<protein>
    <submittedName>
        <fullName evidence="9">Uracil-DNA glycosylase family protein</fullName>
    </submittedName>
</protein>
<keyword evidence="1" id="KW-0004">4Fe-4S</keyword>
<evidence type="ECO:0000256" key="5">
    <source>
        <dbReference type="ARBA" id="ARBA00023004"/>
    </source>
</evidence>
<gene>
    <name evidence="9" type="ORF">KV112_21095</name>
</gene>
<dbReference type="SMART" id="SM00986">
    <property type="entry name" value="UDG"/>
    <property type="match status" value="1"/>
</dbReference>
<keyword evidence="7" id="KW-0234">DNA repair</keyword>
<comment type="caution">
    <text evidence="9">The sequence shown here is derived from an EMBL/GenBank/DDBJ whole genome shotgun (WGS) entry which is preliminary data.</text>
</comment>
<reference evidence="9 10" key="1">
    <citation type="submission" date="2023-12" db="EMBL/GenBank/DDBJ databases">
        <title>Description of new species of Mycobacterium terrae complex isolated from sewage at the Sao Paulo Zoological Park Foundation in Brazil.</title>
        <authorList>
            <person name="Romagnoli C.L."/>
            <person name="Conceicao E.C."/>
            <person name="Machado E."/>
            <person name="Barreto L.B.P.F."/>
            <person name="Sharma A."/>
            <person name="Silva N.M."/>
            <person name="Marques L.E."/>
            <person name="Juliana M.A."/>
            <person name="Lourenco M.C.S."/>
            <person name="Digiampietri L.A."/>
            <person name="Suffys P.N."/>
            <person name="Viana-Niero C."/>
        </authorList>
    </citation>
    <scope>NUCLEOTIDE SEQUENCE [LARGE SCALE GENOMIC DNA]</scope>
    <source>
        <strain evidence="9 10">MYC123</strain>
    </source>
</reference>
<keyword evidence="6" id="KW-0411">Iron-sulfur</keyword>
<dbReference type="EMBL" id="JAYJJT010000038">
    <property type="protein sequence ID" value="MEB3052202.1"/>
    <property type="molecule type" value="Genomic_DNA"/>
</dbReference>
<evidence type="ECO:0000259" key="8">
    <source>
        <dbReference type="SMART" id="SM00986"/>
    </source>
</evidence>
<proteinExistence type="predicted"/>
<dbReference type="SMART" id="SM00987">
    <property type="entry name" value="UreE_C"/>
    <property type="match status" value="1"/>
</dbReference>
<keyword evidence="10" id="KW-1185">Reference proteome</keyword>
<keyword evidence="5" id="KW-0408">Iron</keyword>
<dbReference type="InterPro" id="IPR036895">
    <property type="entry name" value="Uracil-DNA_glycosylase-like_sf"/>
</dbReference>
<evidence type="ECO:0000313" key="9">
    <source>
        <dbReference type="EMBL" id="MEB3052202.1"/>
    </source>
</evidence>
<sequence>MNAPSVDDRRRHMAVLAAAIKVCRLCPGLNIAGGAESAPGYGAVDSPVALVGQSLCGKLCMDSQIPFTGGSGQLLDQSFERARIEKRDVFITNVVHCHPPQNRESLDTWVSNCSPYLNLELKIVRPRLVIGLGQDAKHALERLYDRQAQKLERPCQSLDLDVIDNAGPKLLFTEHPSWIKRQHSDQLESDYVASLAAAFTRAMIRTCGSRAGVPSRKMICKESEF</sequence>
<dbReference type="InterPro" id="IPR005122">
    <property type="entry name" value="Uracil-DNA_glycosylase-like"/>
</dbReference>
<dbReference type="InterPro" id="IPR051536">
    <property type="entry name" value="UDG_Type-4/5"/>
</dbReference>
<dbReference type="Proteomes" id="UP001299046">
    <property type="component" value="Unassembled WGS sequence"/>
</dbReference>
<keyword evidence="2" id="KW-0479">Metal-binding</keyword>
<dbReference type="RefSeq" id="WP_224865547.1">
    <property type="nucleotide sequence ID" value="NZ_JAYJJT010000038.1"/>
</dbReference>